<protein>
    <recommendedName>
        <fullName evidence="3">Major tail protein</fullName>
    </recommendedName>
</protein>
<dbReference type="InterPro" id="IPR058154">
    <property type="entry name" value="Bxb1_TTP-like"/>
</dbReference>
<proteinExistence type="predicted"/>
<gene>
    <name evidence="1" type="ORF">PXH69_24165</name>
</gene>
<name>A0AAW6LLL0_RHOSG</name>
<reference evidence="1" key="1">
    <citation type="submission" date="2023-02" db="EMBL/GenBank/DDBJ databases">
        <title>A novel hydrolase synthesized by Rhodococcus erythropolis HQ is responsible for the detoxification of Zearalenone.</title>
        <authorList>
            <person name="Hu J."/>
            <person name="Xu J."/>
        </authorList>
    </citation>
    <scope>NUCLEOTIDE SEQUENCE</scope>
    <source>
        <strain evidence="1">HQ</strain>
    </source>
</reference>
<accession>A0AAW6LLL0</accession>
<dbReference type="AlphaFoldDB" id="A0AAW6LLL0"/>
<dbReference type="EMBL" id="JARDXE010000017">
    <property type="protein sequence ID" value="MDE8648078.1"/>
    <property type="molecule type" value="Genomic_DNA"/>
</dbReference>
<sequence>MVAFDSIRNLKSSLIRKPLAGAVLLAPYETPIPAAFTSGATAELTALTGFESVGHISKENSPTFTPETETAEVDSWGLLESARTDMISRTTTISWTGQETHKKNLELYHNVDLSAIKADKTTGELSFADPTSPSIRYHRAIFLSVDGEGTDQILIIKVVPKFTVTEVAEQSWNQENALEYAITGRAKTDEDLGYAIKHVFAGPGWKKIVEDAGFEFATP</sequence>
<evidence type="ECO:0000313" key="2">
    <source>
        <dbReference type="Proteomes" id="UP001217325"/>
    </source>
</evidence>
<organism evidence="1 2">
    <name type="scientific">Rhodococcus qingshengii</name>
    <dbReference type="NCBI Taxonomy" id="334542"/>
    <lineage>
        <taxon>Bacteria</taxon>
        <taxon>Bacillati</taxon>
        <taxon>Actinomycetota</taxon>
        <taxon>Actinomycetes</taxon>
        <taxon>Mycobacteriales</taxon>
        <taxon>Nocardiaceae</taxon>
        <taxon>Rhodococcus</taxon>
        <taxon>Rhodococcus erythropolis group</taxon>
    </lineage>
</organism>
<evidence type="ECO:0000313" key="1">
    <source>
        <dbReference type="EMBL" id="MDE8648078.1"/>
    </source>
</evidence>
<dbReference type="Pfam" id="PF25681">
    <property type="entry name" value="Phage_TTP_17"/>
    <property type="match status" value="1"/>
</dbReference>
<comment type="caution">
    <text evidence="1">The sequence shown here is derived from an EMBL/GenBank/DDBJ whole genome shotgun (WGS) entry which is preliminary data.</text>
</comment>
<dbReference type="Proteomes" id="UP001217325">
    <property type="component" value="Unassembled WGS sequence"/>
</dbReference>
<dbReference type="RefSeq" id="WP_275232315.1">
    <property type="nucleotide sequence ID" value="NZ_JARDXE010000017.1"/>
</dbReference>
<evidence type="ECO:0008006" key="3">
    <source>
        <dbReference type="Google" id="ProtNLM"/>
    </source>
</evidence>